<feature type="compositionally biased region" description="Low complexity" evidence="1">
    <location>
        <begin position="1"/>
        <end position="26"/>
    </location>
</feature>
<name>A0A0A9FPR6_ARUDO</name>
<reference evidence="2" key="1">
    <citation type="submission" date="2014-09" db="EMBL/GenBank/DDBJ databases">
        <authorList>
            <person name="Magalhaes I.L.F."/>
            <person name="Oliveira U."/>
            <person name="Santos F.R."/>
            <person name="Vidigal T.H.D.A."/>
            <person name="Brescovit A.D."/>
            <person name="Santos A.J."/>
        </authorList>
    </citation>
    <scope>NUCLEOTIDE SEQUENCE</scope>
    <source>
        <tissue evidence="2">Shoot tissue taken approximately 20 cm above the soil surface</tissue>
    </source>
</reference>
<accession>A0A0A9FPR6</accession>
<sequence>MATAVPAASLPLPRRASSSASAARRSGPPPLRKRHCAARPVSAAYSTPPPRQLDNGCYPAASPERAIPPLLSPFERSDFSDLAVCCV</sequence>
<reference evidence="2" key="2">
    <citation type="journal article" date="2015" name="Data Brief">
        <title>Shoot transcriptome of the giant reed, Arundo donax.</title>
        <authorList>
            <person name="Barrero R.A."/>
            <person name="Guerrero F.D."/>
            <person name="Moolhuijzen P."/>
            <person name="Goolsby J.A."/>
            <person name="Tidwell J."/>
            <person name="Bellgard S.E."/>
            <person name="Bellgard M.I."/>
        </authorList>
    </citation>
    <scope>NUCLEOTIDE SEQUENCE</scope>
    <source>
        <tissue evidence="2">Shoot tissue taken approximately 20 cm above the soil surface</tissue>
    </source>
</reference>
<evidence type="ECO:0000256" key="1">
    <source>
        <dbReference type="SAM" id="MobiDB-lite"/>
    </source>
</evidence>
<dbReference type="AlphaFoldDB" id="A0A0A9FPR6"/>
<evidence type="ECO:0000313" key="2">
    <source>
        <dbReference type="EMBL" id="JAE12301.1"/>
    </source>
</evidence>
<organism evidence="2">
    <name type="scientific">Arundo donax</name>
    <name type="common">Giant reed</name>
    <name type="synonym">Donax arundinaceus</name>
    <dbReference type="NCBI Taxonomy" id="35708"/>
    <lineage>
        <taxon>Eukaryota</taxon>
        <taxon>Viridiplantae</taxon>
        <taxon>Streptophyta</taxon>
        <taxon>Embryophyta</taxon>
        <taxon>Tracheophyta</taxon>
        <taxon>Spermatophyta</taxon>
        <taxon>Magnoliopsida</taxon>
        <taxon>Liliopsida</taxon>
        <taxon>Poales</taxon>
        <taxon>Poaceae</taxon>
        <taxon>PACMAD clade</taxon>
        <taxon>Arundinoideae</taxon>
        <taxon>Arundineae</taxon>
        <taxon>Arundo</taxon>
    </lineage>
</organism>
<protein>
    <submittedName>
        <fullName evidence="2">Uncharacterized protein</fullName>
    </submittedName>
</protein>
<proteinExistence type="predicted"/>
<feature type="region of interest" description="Disordered" evidence="1">
    <location>
        <begin position="1"/>
        <end position="59"/>
    </location>
</feature>
<dbReference type="EMBL" id="GBRH01185595">
    <property type="protein sequence ID" value="JAE12301.1"/>
    <property type="molecule type" value="Transcribed_RNA"/>
</dbReference>